<evidence type="ECO:0000256" key="3">
    <source>
        <dbReference type="ARBA" id="ARBA00022729"/>
    </source>
</evidence>
<dbReference type="GO" id="GO:0043190">
    <property type="term" value="C:ATP-binding cassette (ABC) transporter complex"/>
    <property type="evidence" value="ECO:0007669"/>
    <property type="project" value="InterPro"/>
</dbReference>
<reference evidence="6" key="2">
    <citation type="journal article" date="2021" name="Syst. Appl. Microbiol.">
        <title>Roseomonas hellenica sp. nov., isolated from roots of wild-growing Alkanna tinctoria.</title>
        <authorList>
            <person name="Rat A."/>
            <person name="Naranjo H.D."/>
            <person name="Lebbe L."/>
            <person name="Cnockaert M."/>
            <person name="Krigas N."/>
            <person name="Grigoriadou K."/>
            <person name="Maloupa E."/>
            <person name="Willems A."/>
        </authorList>
    </citation>
    <scope>NUCLEOTIDE SEQUENCE</scope>
    <source>
        <strain evidence="6">LMG 31228</strain>
    </source>
</reference>
<dbReference type="Gene3D" id="3.10.105.10">
    <property type="entry name" value="Dipeptide-binding Protein, Domain 3"/>
    <property type="match status" value="1"/>
</dbReference>
<dbReference type="GO" id="GO:0030288">
    <property type="term" value="C:outer membrane-bounded periplasmic space"/>
    <property type="evidence" value="ECO:0007669"/>
    <property type="project" value="UniProtKB-ARBA"/>
</dbReference>
<dbReference type="PIRSF" id="PIRSF002741">
    <property type="entry name" value="MppA"/>
    <property type="match status" value="1"/>
</dbReference>
<dbReference type="Gene3D" id="3.40.190.10">
    <property type="entry name" value="Periplasmic binding protein-like II"/>
    <property type="match status" value="1"/>
</dbReference>
<evidence type="ECO:0000256" key="1">
    <source>
        <dbReference type="ARBA" id="ARBA00004418"/>
    </source>
</evidence>
<comment type="subcellular location">
    <subcellularLocation>
        <location evidence="1">Periplasm</location>
    </subcellularLocation>
</comment>
<dbReference type="InterPro" id="IPR039424">
    <property type="entry name" value="SBP_5"/>
</dbReference>
<evidence type="ECO:0000256" key="2">
    <source>
        <dbReference type="ARBA" id="ARBA00005695"/>
    </source>
</evidence>
<comment type="similarity">
    <text evidence="2">Belongs to the bacterial solute-binding protein 5 family.</text>
</comment>
<dbReference type="RefSeq" id="WP_211845729.1">
    <property type="nucleotide sequence ID" value="NZ_JAAEDL010000005.1"/>
</dbReference>
<dbReference type="GO" id="GO:0015833">
    <property type="term" value="P:peptide transport"/>
    <property type="evidence" value="ECO:0007669"/>
    <property type="project" value="TreeGrafter"/>
</dbReference>
<keyword evidence="3 4" id="KW-0732">Signal</keyword>
<accession>A0A9X9X909</accession>
<evidence type="ECO:0000259" key="5">
    <source>
        <dbReference type="Pfam" id="PF00496"/>
    </source>
</evidence>
<dbReference type="GO" id="GO:1904680">
    <property type="term" value="F:peptide transmembrane transporter activity"/>
    <property type="evidence" value="ECO:0007669"/>
    <property type="project" value="TreeGrafter"/>
</dbReference>
<dbReference type="EMBL" id="JAAEDL010000005">
    <property type="protein sequence ID" value="MBR0680195.1"/>
    <property type="molecule type" value="Genomic_DNA"/>
</dbReference>
<keyword evidence="7" id="KW-1185">Reference proteome</keyword>
<reference evidence="6" key="1">
    <citation type="submission" date="2020-01" db="EMBL/GenBank/DDBJ databases">
        <authorList>
            <person name="Rat A."/>
        </authorList>
    </citation>
    <scope>NUCLEOTIDE SEQUENCE</scope>
    <source>
        <strain evidence="6">LMG 31228</strain>
    </source>
</reference>
<dbReference type="CDD" id="cd08502">
    <property type="entry name" value="PBP2_NikA_DppA_OppA_like_16"/>
    <property type="match status" value="1"/>
</dbReference>
<organism evidence="6 7">
    <name type="scientific">Neoroseomonas eburnea</name>
    <dbReference type="NCBI Taxonomy" id="1346889"/>
    <lineage>
        <taxon>Bacteria</taxon>
        <taxon>Pseudomonadati</taxon>
        <taxon>Pseudomonadota</taxon>
        <taxon>Alphaproteobacteria</taxon>
        <taxon>Acetobacterales</taxon>
        <taxon>Acetobacteraceae</taxon>
        <taxon>Neoroseomonas</taxon>
    </lineage>
</organism>
<evidence type="ECO:0000313" key="6">
    <source>
        <dbReference type="EMBL" id="MBR0680195.1"/>
    </source>
</evidence>
<name>A0A9X9X909_9PROT</name>
<gene>
    <name evidence="6" type="ORF">GXW74_06835</name>
</gene>
<feature type="signal peptide" evidence="4">
    <location>
        <begin position="1"/>
        <end position="25"/>
    </location>
</feature>
<dbReference type="AlphaFoldDB" id="A0A9X9X909"/>
<feature type="domain" description="Solute-binding protein family 5" evidence="5">
    <location>
        <begin position="78"/>
        <end position="450"/>
    </location>
</feature>
<dbReference type="Pfam" id="PF00496">
    <property type="entry name" value="SBP_bac_5"/>
    <property type="match status" value="1"/>
</dbReference>
<dbReference type="PANTHER" id="PTHR30290:SF38">
    <property type="entry name" value="D,D-DIPEPTIDE-BINDING PERIPLASMIC PROTEIN DDPA-RELATED"/>
    <property type="match status" value="1"/>
</dbReference>
<comment type="caution">
    <text evidence="6">The sequence shown here is derived from an EMBL/GenBank/DDBJ whole genome shotgun (WGS) entry which is preliminary data.</text>
</comment>
<feature type="chain" id="PRO_5040724017" evidence="4">
    <location>
        <begin position="26"/>
        <end position="531"/>
    </location>
</feature>
<dbReference type="PANTHER" id="PTHR30290">
    <property type="entry name" value="PERIPLASMIC BINDING COMPONENT OF ABC TRANSPORTER"/>
    <property type="match status" value="1"/>
</dbReference>
<evidence type="ECO:0000313" key="7">
    <source>
        <dbReference type="Proteomes" id="UP001138709"/>
    </source>
</evidence>
<dbReference type="InterPro" id="IPR000914">
    <property type="entry name" value="SBP_5_dom"/>
</dbReference>
<dbReference type="SUPFAM" id="SSF53850">
    <property type="entry name" value="Periplasmic binding protein-like II"/>
    <property type="match status" value="1"/>
</dbReference>
<proteinExistence type="inferred from homology"/>
<dbReference type="Proteomes" id="UP001138709">
    <property type="component" value="Unassembled WGS sequence"/>
</dbReference>
<protein>
    <submittedName>
        <fullName evidence="6">ABC transporter substrate-binding protein</fullName>
    </submittedName>
</protein>
<sequence>MFGHWTRRAALAAAIAAPMAGSALAQVPAGQQPASQITAVMQADVRIMDPHVSTVYITRNFAYMLWDTLFAMDSQGNIRPQMVESHTVSDDRMTWTFTLREGLKFHDGQPVTSADVVASLRRWGPGDGLGRHLMAATASLDVVDARTFRLVLNRPFGLVLDALGKPSSLVPAIMPERLAQRPRTEQNSELIGSGPFVFRRDLSVSGATQVFDRFRDYRPREEPADFLAGGKRVHVDRVTWRVIPDAATAANALTTGEVDFIEMPAFDLLPLLRRNRGVRVVPLAGPNMWQGFVRVNSAAGPFADPAVRRVLMMAVDQSQGPQALGATGDLALAQCLSFWMCGGALETTAGSEIAARPDVARAREALRQTGYRGEPVVIMQATDIDAPRVGSEVVAARLREVGFNVELQAMDWGTVVARRARRDASWSLFGVHAQGFDLSSPLTHFYIGTNCQDFPGWHCDERLNPLLERFAQAATLEERRAIAADIQRITYEIVPAVVWGQFTQPIAYRTSLEGVIPSGIPVFWNIRRAAR</sequence>
<dbReference type="InterPro" id="IPR030678">
    <property type="entry name" value="Peptide/Ni-bd"/>
</dbReference>
<evidence type="ECO:0000256" key="4">
    <source>
        <dbReference type="SAM" id="SignalP"/>
    </source>
</evidence>